<keyword evidence="7" id="KW-1185">Reference proteome</keyword>
<sequence>MKIKTHPVSFLWSVIKPYKYLYLIMMIALIASGFHLILYNYAVKLLLDLFTQNEKITFAQSYKPIIWFVAA</sequence>
<dbReference type="Proteomes" id="UP001642485">
    <property type="component" value="Chromosome"/>
</dbReference>
<dbReference type="RefSeq" id="WP_232203634.1">
    <property type="nucleotide sequence ID" value="NZ_OY974080.1"/>
</dbReference>
<evidence type="ECO:0000313" key="6">
    <source>
        <dbReference type="EMBL" id="CAK9121016.1"/>
    </source>
</evidence>
<dbReference type="Gene3D" id="1.20.1560.10">
    <property type="entry name" value="ABC transporter type 1, transmembrane domain"/>
    <property type="match status" value="1"/>
</dbReference>
<dbReference type="SUPFAM" id="SSF90123">
    <property type="entry name" value="ABC transporter transmembrane region"/>
    <property type="match status" value="1"/>
</dbReference>
<evidence type="ECO:0008006" key="8">
    <source>
        <dbReference type="Google" id="ProtNLM"/>
    </source>
</evidence>
<evidence type="ECO:0000256" key="2">
    <source>
        <dbReference type="ARBA" id="ARBA00022692"/>
    </source>
</evidence>
<gene>
    <name evidence="6" type="ORF">OB144RH_04430</name>
</gene>
<reference evidence="6 7" key="1">
    <citation type="submission" date="2024-02" db="EMBL/GenBank/DDBJ databases">
        <authorList>
            <person name="Nijsse B."/>
            <person name="Sprong H."/>
        </authorList>
    </citation>
    <scope>NUCLEOTIDE SEQUENCE [LARGE SCALE GENOMIC DNA]</scope>
    <source>
        <strain evidence="6">OB144</strain>
    </source>
</reference>
<accession>A0ABP0T4Q2</accession>
<proteinExistence type="predicted"/>
<dbReference type="InterPro" id="IPR036640">
    <property type="entry name" value="ABC1_TM_sf"/>
</dbReference>
<evidence type="ECO:0000256" key="4">
    <source>
        <dbReference type="ARBA" id="ARBA00023136"/>
    </source>
</evidence>
<evidence type="ECO:0000256" key="3">
    <source>
        <dbReference type="ARBA" id="ARBA00022989"/>
    </source>
</evidence>
<evidence type="ECO:0000256" key="1">
    <source>
        <dbReference type="ARBA" id="ARBA00004651"/>
    </source>
</evidence>
<name>A0ABP0T4Q2_RICHE</name>
<keyword evidence="2 5" id="KW-0812">Transmembrane</keyword>
<keyword evidence="4 5" id="KW-0472">Membrane</keyword>
<comment type="subcellular location">
    <subcellularLocation>
        <location evidence="1">Cell membrane</location>
        <topology evidence="1">Multi-pass membrane protein</topology>
    </subcellularLocation>
</comment>
<dbReference type="EMBL" id="OZ018776">
    <property type="protein sequence ID" value="CAK9121016.1"/>
    <property type="molecule type" value="Genomic_DNA"/>
</dbReference>
<evidence type="ECO:0000313" key="7">
    <source>
        <dbReference type="Proteomes" id="UP001642485"/>
    </source>
</evidence>
<protein>
    <recommendedName>
        <fullName evidence="8">ABC transporter ATP-binding protein</fullName>
    </recommendedName>
</protein>
<evidence type="ECO:0000256" key="5">
    <source>
        <dbReference type="SAM" id="Phobius"/>
    </source>
</evidence>
<feature type="transmembrane region" description="Helical" evidence="5">
    <location>
        <begin position="20"/>
        <end position="42"/>
    </location>
</feature>
<organism evidence="6 7">
    <name type="scientific">Rickettsia helvetica</name>
    <dbReference type="NCBI Taxonomy" id="35789"/>
    <lineage>
        <taxon>Bacteria</taxon>
        <taxon>Pseudomonadati</taxon>
        <taxon>Pseudomonadota</taxon>
        <taxon>Alphaproteobacteria</taxon>
        <taxon>Rickettsiales</taxon>
        <taxon>Rickettsiaceae</taxon>
        <taxon>Rickettsieae</taxon>
        <taxon>Rickettsia</taxon>
        <taxon>spotted fever group</taxon>
    </lineage>
</organism>
<keyword evidence="3 5" id="KW-1133">Transmembrane helix</keyword>